<evidence type="ECO:0000256" key="6">
    <source>
        <dbReference type="SAM" id="Phobius"/>
    </source>
</evidence>
<evidence type="ECO:0000259" key="7">
    <source>
        <dbReference type="PROSITE" id="PS50850"/>
    </source>
</evidence>
<evidence type="ECO:0000256" key="5">
    <source>
        <dbReference type="SAM" id="MobiDB-lite"/>
    </source>
</evidence>
<feature type="transmembrane region" description="Helical" evidence="6">
    <location>
        <begin position="415"/>
        <end position="437"/>
    </location>
</feature>
<feature type="transmembrane region" description="Helical" evidence="6">
    <location>
        <begin position="345"/>
        <end position="364"/>
    </location>
</feature>
<feature type="transmembrane region" description="Helical" evidence="6">
    <location>
        <begin position="152"/>
        <end position="172"/>
    </location>
</feature>
<dbReference type="Gene3D" id="1.20.1250.20">
    <property type="entry name" value="MFS general substrate transporter like domains"/>
    <property type="match status" value="1"/>
</dbReference>
<dbReference type="InterPro" id="IPR020846">
    <property type="entry name" value="MFS_dom"/>
</dbReference>
<feature type="region of interest" description="Disordered" evidence="5">
    <location>
        <begin position="1"/>
        <end position="20"/>
    </location>
</feature>
<feature type="transmembrane region" description="Helical" evidence="6">
    <location>
        <begin position="26"/>
        <end position="44"/>
    </location>
</feature>
<dbReference type="Pfam" id="PF07690">
    <property type="entry name" value="MFS_1"/>
    <property type="match status" value="1"/>
</dbReference>
<sequence>MSLNVKPTGSNADSGAAGASTGERGLLLPLVALGTALVLVTYVTPMATVPATAADLGAGAVARAWILSSMSVGLAAALLASGVLGDTFGRRRVYVAGLAALALGAVLCAVAQESLLFVAARVLEGAGGAAILACGLALLAHHFPPGPERVHATSVWGASVGLGIASGAVLAAALDVGTGWRETYAVTAVLAAVLLAATVRAMPESRAASARSIDVPGLVLLVAAMTLLVSALTQGRNGIDTPTVVLAVLAVLGFAAFVLVESRVGTPLLDPTLLGNRRFRGATMGSLVLGLGIIGMSSFVPTVAQLGLGTSLWVASLLVVPWAGTSVVTSMLVRRLPHPLEGPFPVALLLVGVAVGQACGYGLAADSSPWRLVVPMAVSGIATGVLNAVLGREAVASVPPDRAAMGSGANNTSRYLGAAIGITLFVTVATHTGGGVVDGWNTAVLVSTALTLLGAAAIAAAGLRGRS</sequence>
<evidence type="ECO:0000256" key="4">
    <source>
        <dbReference type="ARBA" id="ARBA00023136"/>
    </source>
</evidence>
<proteinExistence type="predicted"/>
<dbReference type="PROSITE" id="PS50850">
    <property type="entry name" value="MFS"/>
    <property type="match status" value="1"/>
</dbReference>
<feature type="compositionally biased region" description="Low complexity" evidence="5">
    <location>
        <begin position="9"/>
        <end position="20"/>
    </location>
</feature>
<feature type="transmembrane region" description="Helical" evidence="6">
    <location>
        <begin position="443"/>
        <end position="463"/>
    </location>
</feature>
<dbReference type="EMBL" id="JACKXE010000001">
    <property type="protein sequence ID" value="MBB6626160.1"/>
    <property type="molecule type" value="Genomic_DNA"/>
</dbReference>
<name>A0A7X0V9D8_9ACTN</name>
<dbReference type="PANTHER" id="PTHR42718:SF49">
    <property type="entry name" value="EXPORT PROTEIN"/>
    <property type="match status" value="1"/>
</dbReference>
<keyword evidence="4 6" id="KW-0472">Membrane</keyword>
<dbReference type="SUPFAM" id="SSF103473">
    <property type="entry name" value="MFS general substrate transporter"/>
    <property type="match status" value="1"/>
</dbReference>
<comment type="caution">
    <text evidence="8">The sequence shown here is derived from an EMBL/GenBank/DDBJ whole genome shotgun (WGS) entry which is preliminary data.</text>
</comment>
<evidence type="ECO:0000256" key="2">
    <source>
        <dbReference type="ARBA" id="ARBA00022692"/>
    </source>
</evidence>
<dbReference type="Proteomes" id="UP000523955">
    <property type="component" value="Unassembled WGS sequence"/>
</dbReference>
<evidence type="ECO:0000256" key="3">
    <source>
        <dbReference type="ARBA" id="ARBA00022989"/>
    </source>
</evidence>
<dbReference type="RefSeq" id="WP_185251461.1">
    <property type="nucleotide sequence ID" value="NZ_JACKXE010000001.1"/>
</dbReference>
<comment type="subcellular location">
    <subcellularLocation>
        <location evidence="1">Cell membrane</location>
        <topology evidence="1">Multi-pass membrane protein</topology>
    </subcellularLocation>
</comment>
<evidence type="ECO:0000256" key="1">
    <source>
        <dbReference type="ARBA" id="ARBA00004651"/>
    </source>
</evidence>
<dbReference type="AlphaFoldDB" id="A0A7X0V9D8"/>
<accession>A0A7X0V9D8</accession>
<evidence type="ECO:0000313" key="8">
    <source>
        <dbReference type="EMBL" id="MBB6626160.1"/>
    </source>
</evidence>
<dbReference type="PANTHER" id="PTHR42718">
    <property type="entry name" value="MAJOR FACILITATOR SUPERFAMILY MULTIDRUG TRANSPORTER MFSC"/>
    <property type="match status" value="1"/>
</dbReference>
<evidence type="ECO:0000313" key="9">
    <source>
        <dbReference type="Proteomes" id="UP000523955"/>
    </source>
</evidence>
<feature type="transmembrane region" description="Helical" evidence="6">
    <location>
        <begin position="93"/>
        <end position="112"/>
    </location>
</feature>
<feature type="transmembrane region" description="Helical" evidence="6">
    <location>
        <begin position="118"/>
        <end position="140"/>
    </location>
</feature>
<keyword evidence="3 6" id="KW-1133">Transmembrane helix</keyword>
<gene>
    <name evidence="8" type="ORF">H5V45_02390</name>
</gene>
<feature type="domain" description="Major facilitator superfamily (MFS) profile" evidence="7">
    <location>
        <begin position="27"/>
        <end position="466"/>
    </location>
</feature>
<feature type="transmembrane region" description="Helical" evidence="6">
    <location>
        <begin position="64"/>
        <end position="84"/>
    </location>
</feature>
<feature type="transmembrane region" description="Helical" evidence="6">
    <location>
        <begin position="281"/>
        <end position="300"/>
    </location>
</feature>
<feature type="transmembrane region" description="Helical" evidence="6">
    <location>
        <begin position="312"/>
        <end position="333"/>
    </location>
</feature>
<reference evidence="8 9" key="1">
    <citation type="submission" date="2020-08" db="EMBL/GenBank/DDBJ databases">
        <authorList>
            <person name="Seo M.-J."/>
        </authorList>
    </citation>
    <scope>NUCLEOTIDE SEQUENCE [LARGE SCALE GENOMIC DNA]</scope>
    <source>
        <strain evidence="8 9">KIGAM211</strain>
    </source>
</reference>
<organism evidence="8 9">
    <name type="scientific">Nocardioides luti</name>
    <dbReference type="NCBI Taxonomy" id="2761101"/>
    <lineage>
        <taxon>Bacteria</taxon>
        <taxon>Bacillati</taxon>
        <taxon>Actinomycetota</taxon>
        <taxon>Actinomycetes</taxon>
        <taxon>Propionibacteriales</taxon>
        <taxon>Nocardioidaceae</taxon>
        <taxon>Nocardioides</taxon>
    </lineage>
</organism>
<dbReference type="InterPro" id="IPR036259">
    <property type="entry name" value="MFS_trans_sf"/>
</dbReference>
<feature type="transmembrane region" description="Helical" evidence="6">
    <location>
        <begin position="184"/>
        <end position="203"/>
    </location>
</feature>
<dbReference type="GO" id="GO:0005886">
    <property type="term" value="C:plasma membrane"/>
    <property type="evidence" value="ECO:0007669"/>
    <property type="project" value="UniProtKB-SubCell"/>
</dbReference>
<dbReference type="GO" id="GO:0022857">
    <property type="term" value="F:transmembrane transporter activity"/>
    <property type="evidence" value="ECO:0007669"/>
    <property type="project" value="InterPro"/>
</dbReference>
<keyword evidence="9" id="KW-1185">Reference proteome</keyword>
<protein>
    <submittedName>
        <fullName evidence="8">MFS transporter</fullName>
    </submittedName>
</protein>
<keyword evidence="2 6" id="KW-0812">Transmembrane</keyword>
<feature type="transmembrane region" description="Helical" evidence="6">
    <location>
        <begin position="215"/>
        <end position="233"/>
    </location>
</feature>
<dbReference type="InterPro" id="IPR011701">
    <property type="entry name" value="MFS"/>
</dbReference>
<dbReference type="CDD" id="cd17321">
    <property type="entry name" value="MFS_MMR_MDR_like"/>
    <property type="match status" value="1"/>
</dbReference>
<feature type="transmembrane region" description="Helical" evidence="6">
    <location>
        <begin position="239"/>
        <end position="260"/>
    </location>
</feature>
<feature type="transmembrane region" description="Helical" evidence="6">
    <location>
        <begin position="370"/>
        <end position="390"/>
    </location>
</feature>